<dbReference type="OrthoDB" id="1143663at2"/>
<comment type="caution">
    <text evidence="2">The sequence shown here is derived from an EMBL/GenBank/DDBJ whole genome shotgun (WGS) entry which is preliminary data.</text>
</comment>
<evidence type="ECO:0000313" key="3">
    <source>
        <dbReference type="Proteomes" id="UP000256405"/>
    </source>
</evidence>
<keyword evidence="1" id="KW-0732">Signal</keyword>
<reference evidence="2 3" key="1">
    <citation type="submission" date="2018-08" db="EMBL/GenBank/DDBJ databases">
        <title>Genomic Encyclopedia of Archaeal and Bacterial Type Strains, Phase II (KMG-II): from individual species to whole genera.</title>
        <authorList>
            <person name="Goeker M."/>
        </authorList>
    </citation>
    <scope>NUCLEOTIDE SEQUENCE [LARGE SCALE GENOMIC DNA]</scope>
    <source>
        <strain evidence="2 3">DSM 15986</strain>
    </source>
</reference>
<gene>
    <name evidence="2" type="ORF">C8N25_101438</name>
</gene>
<feature type="signal peptide" evidence="1">
    <location>
        <begin position="1"/>
        <end position="23"/>
    </location>
</feature>
<proteinExistence type="predicted"/>
<feature type="chain" id="PRO_5017582479" evidence="1">
    <location>
        <begin position="24"/>
        <end position="247"/>
    </location>
</feature>
<dbReference type="RefSeq" id="WP_086541981.1">
    <property type="nucleotide sequence ID" value="NZ_MSSW01000040.1"/>
</dbReference>
<sequence length="247" mass="27717">MKTKSIFFCSFLFMLFQIQLANAQQELRGKISNYSDGPSQIESFDRFSAISQTWGEVNEEGDFSIILEDNFREKARGIAEEAQGNAPKGFTVSFKTVSESFACPFEEVETKVGDIVVSGLPELTLMDEMGNPTNGILYAVSSSDIARWLFTYRDVNASPGYYLEFYYLEGPATVKRECLLETYTGAGEEVFEESTCIDLELQAGWNIIRYGIDEVFTSSAGKVFPLKLSVTRLETLPGDLMWFAVKE</sequence>
<protein>
    <submittedName>
        <fullName evidence="2">Uncharacterized protein</fullName>
    </submittedName>
</protein>
<evidence type="ECO:0000256" key="1">
    <source>
        <dbReference type="SAM" id="SignalP"/>
    </source>
</evidence>
<dbReference type="EMBL" id="QUNF01000001">
    <property type="protein sequence ID" value="REG94602.1"/>
    <property type="molecule type" value="Genomic_DNA"/>
</dbReference>
<accession>A0A3E0E8P0</accession>
<dbReference type="AlphaFoldDB" id="A0A3E0E8P0"/>
<organism evidence="2 3">
    <name type="scientific">Algoriphagus antarcticus</name>
    <dbReference type="NCBI Taxonomy" id="238540"/>
    <lineage>
        <taxon>Bacteria</taxon>
        <taxon>Pseudomonadati</taxon>
        <taxon>Bacteroidota</taxon>
        <taxon>Cytophagia</taxon>
        <taxon>Cytophagales</taxon>
        <taxon>Cyclobacteriaceae</taxon>
        <taxon>Algoriphagus</taxon>
    </lineage>
</organism>
<name>A0A3E0E8P0_9BACT</name>
<evidence type="ECO:0000313" key="2">
    <source>
        <dbReference type="EMBL" id="REG94602.1"/>
    </source>
</evidence>
<keyword evidence="3" id="KW-1185">Reference proteome</keyword>
<dbReference type="Proteomes" id="UP000256405">
    <property type="component" value="Unassembled WGS sequence"/>
</dbReference>